<dbReference type="EMBL" id="MPTB01000004">
    <property type="protein sequence ID" value="OMD51830.1"/>
    <property type="molecule type" value="Genomic_DNA"/>
</dbReference>
<evidence type="ECO:0000256" key="1">
    <source>
        <dbReference type="SAM" id="Phobius"/>
    </source>
</evidence>
<protein>
    <recommendedName>
        <fullName evidence="4">ABC transporter permease</fullName>
    </recommendedName>
</protein>
<comment type="caution">
    <text evidence="2">The sequence shown here is derived from an EMBL/GenBank/DDBJ whole genome shotgun (WGS) entry which is preliminary data.</text>
</comment>
<keyword evidence="1" id="KW-1133">Transmembrane helix</keyword>
<feature type="transmembrane region" description="Helical" evidence="1">
    <location>
        <begin position="153"/>
        <end position="171"/>
    </location>
</feature>
<proteinExistence type="predicted"/>
<reference evidence="2 3" key="1">
    <citation type="submission" date="2016-10" db="EMBL/GenBank/DDBJ databases">
        <title>Paenibacillus species isolates.</title>
        <authorList>
            <person name="Beno S.M."/>
        </authorList>
    </citation>
    <scope>NUCLEOTIDE SEQUENCE [LARGE SCALE GENOMIC DNA]</scope>
    <source>
        <strain evidence="2 3">FSL H7-0744</strain>
    </source>
</reference>
<accession>A0ABX3HPH8</accession>
<sequence length="236" mass="25563">MRSLIAYFLRSYTFSQRYFAPVAGTLIAVLILYSYKPNPVMNSYAASAVMLFVGCAWLGLSFLNHEQAVQRQVAVVHLRSAVKHSIGEMLTMGVLTLLLSLVIVLYPIVTGNFSDPVGGYRLILALAGHALLGFLGIAISLYLQSSWVSKNSYAAGSMLIIITLSIGGTKLQELVPGPVMPILLPPVSPVMDALMNADDLPASSLLGSFAHTLAYISVLTGFYLYRTSRMDVNKNL</sequence>
<feature type="transmembrane region" description="Helical" evidence="1">
    <location>
        <begin position="89"/>
        <end position="108"/>
    </location>
</feature>
<feature type="transmembrane region" description="Helical" evidence="1">
    <location>
        <begin position="18"/>
        <end position="35"/>
    </location>
</feature>
<evidence type="ECO:0000313" key="3">
    <source>
        <dbReference type="Proteomes" id="UP000187412"/>
    </source>
</evidence>
<dbReference type="Proteomes" id="UP000187412">
    <property type="component" value="Unassembled WGS sequence"/>
</dbReference>
<name>A0ABX3HPH8_PAEBO</name>
<keyword evidence="3" id="KW-1185">Reference proteome</keyword>
<feature type="transmembrane region" description="Helical" evidence="1">
    <location>
        <begin position="120"/>
        <end position="141"/>
    </location>
</feature>
<evidence type="ECO:0000313" key="2">
    <source>
        <dbReference type="EMBL" id="OMD51830.1"/>
    </source>
</evidence>
<keyword evidence="1" id="KW-0812">Transmembrane</keyword>
<organism evidence="2 3">
    <name type="scientific">Paenibacillus borealis</name>
    <dbReference type="NCBI Taxonomy" id="160799"/>
    <lineage>
        <taxon>Bacteria</taxon>
        <taxon>Bacillati</taxon>
        <taxon>Bacillota</taxon>
        <taxon>Bacilli</taxon>
        <taxon>Bacillales</taxon>
        <taxon>Paenibacillaceae</taxon>
        <taxon>Paenibacillus</taxon>
    </lineage>
</organism>
<keyword evidence="1" id="KW-0472">Membrane</keyword>
<evidence type="ECO:0008006" key="4">
    <source>
        <dbReference type="Google" id="ProtNLM"/>
    </source>
</evidence>
<dbReference type="RefSeq" id="WP_076109468.1">
    <property type="nucleotide sequence ID" value="NZ_MPTB01000004.1"/>
</dbReference>
<gene>
    <name evidence="2" type="ORF">BSK56_04185</name>
</gene>
<feature type="transmembrane region" description="Helical" evidence="1">
    <location>
        <begin position="205"/>
        <end position="225"/>
    </location>
</feature>
<feature type="transmembrane region" description="Helical" evidence="1">
    <location>
        <begin position="41"/>
        <end position="63"/>
    </location>
</feature>